<evidence type="ECO:0000256" key="1">
    <source>
        <dbReference type="ARBA" id="ARBA00022555"/>
    </source>
</evidence>
<dbReference type="CDD" id="cd02796">
    <property type="entry name" value="tRNA_bind_bactPheRS"/>
    <property type="match status" value="1"/>
</dbReference>
<dbReference type="InterPro" id="IPR002547">
    <property type="entry name" value="tRNA-bd_dom"/>
</dbReference>
<organism evidence="5 6">
    <name type="scientific">Vagococcus salmoninarum</name>
    <dbReference type="NCBI Taxonomy" id="2739"/>
    <lineage>
        <taxon>Bacteria</taxon>
        <taxon>Bacillati</taxon>
        <taxon>Bacillota</taxon>
        <taxon>Bacilli</taxon>
        <taxon>Lactobacillales</taxon>
        <taxon>Enterococcaceae</taxon>
        <taxon>Vagococcus</taxon>
    </lineage>
</organism>
<gene>
    <name evidence="5" type="ORF">CBF35_10295</name>
</gene>
<dbReference type="GeneID" id="98568763"/>
<dbReference type="OrthoDB" id="9805455at2"/>
<dbReference type="InterPro" id="IPR033714">
    <property type="entry name" value="tRNA_bind_bactPheRS"/>
</dbReference>
<dbReference type="EMBL" id="NGJU01000015">
    <property type="protein sequence ID" value="RST94351.1"/>
    <property type="molecule type" value="Genomic_DNA"/>
</dbReference>
<dbReference type="Pfam" id="PF14794">
    <property type="entry name" value="DUF4479"/>
    <property type="match status" value="1"/>
</dbReference>
<evidence type="ECO:0000313" key="5">
    <source>
        <dbReference type="EMBL" id="RST94351.1"/>
    </source>
</evidence>
<feature type="domain" description="TRNA-binding" evidence="4">
    <location>
        <begin position="91"/>
        <end position="202"/>
    </location>
</feature>
<keyword evidence="6" id="KW-1185">Reference proteome</keyword>
<dbReference type="NCBIfam" id="NF045760">
    <property type="entry name" value="YtpR"/>
    <property type="match status" value="1"/>
</dbReference>
<dbReference type="GO" id="GO:0000049">
    <property type="term" value="F:tRNA binding"/>
    <property type="evidence" value="ECO:0007669"/>
    <property type="project" value="UniProtKB-UniRule"/>
</dbReference>
<dbReference type="RefSeq" id="WP_126780815.1">
    <property type="nucleotide sequence ID" value="NZ_NGJU01000015.1"/>
</dbReference>
<dbReference type="InterPro" id="IPR012340">
    <property type="entry name" value="NA-bd_OB-fold"/>
</dbReference>
<dbReference type="InterPro" id="IPR027855">
    <property type="entry name" value="DUF4479"/>
</dbReference>
<comment type="caution">
    <text evidence="5">The sequence shown here is derived from an EMBL/GenBank/DDBJ whole genome shotgun (WGS) entry which is preliminary data.</text>
</comment>
<evidence type="ECO:0000313" key="6">
    <source>
        <dbReference type="Proteomes" id="UP000287239"/>
    </source>
</evidence>
<evidence type="ECO:0000256" key="2">
    <source>
        <dbReference type="ARBA" id="ARBA00022884"/>
    </source>
</evidence>
<dbReference type="PROSITE" id="PS50886">
    <property type="entry name" value="TRBD"/>
    <property type="match status" value="1"/>
</dbReference>
<dbReference type="Gene3D" id="3.30.1940.10">
    <property type="entry name" value="YtpR-like"/>
    <property type="match status" value="1"/>
</dbReference>
<dbReference type="SUPFAM" id="SSF50249">
    <property type="entry name" value="Nucleic acid-binding proteins"/>
    <property type="match status" value="1"/>
</dbReference>
<accession>A0A429ZKZ9</accession>
<dbReference type="FunFam" id="2.40.50.140:FF:000045">
    <property type="entry name" value="Phenylalanine--tRNA ligase beta subunit"/>
    <property type="match status" value="1"/>
</dbReference>
<evidence type="ECO:0000256" key="3">
    <source>
        <dbReference type="PROSITE-ProRule" id="PRU00209"/>
    </source>
</evidence>
<sequence length="208" mass="21978">MIFSYNKAAVGDVLMVVAGNPQGQKVSSESKESITRIFVKETGETVGWNFFKASELLPDLTGHGQIQLTLQQLIAVNIALKVAGFSEEIMSDGEAKIVTGFVKACKAHPDSDHLSITQTEVADGEILQIVCGASNIKAGLKVVVAKPGAMMPDGMMIWPGELRGVESLGMICSASELAVPNAPKAKGILELPFDTEVGVAFIGAEYVI</sequence>
<protein>
    <submittedName>
        <fullName evidence="5">tRNA-binding protein</fullName>
    </submittedName>
</protein>
<name>A0A429ZKZ9_9ENTE</name>
<dbReference type="Pfam" id="PF01588">
    <property type="entry name" value="tRNA_bind"/>
    <property type="match status" value="1"/>
</dbReference>
<keyword evidence="1 3" id="KW-0820">tRNA-binding</keyword>
<dbReference type="Gene3D" id="2.40.50.140">
    <property type="entry name" value="Nucleic acid-binding proteins"/>
    <property type="match status" value="1"/>
</dbReference>
<keyword evidence="2 3" id="KW-0694">RNA-binding</keyword>
<reference evidence="5 6" key="1">
    <citation type="submission" date="2017-05" db="EMBL/GenBank/DDBJ databases">
        <title>Vagococcus spp. assemblies.</title>
        <authorList>
            <person name="Gulvik C.A."/>
        </authorList>
    </citation>
    <scope>NUCLEOTIDE SEQUENCE [LARGE SCALE GENOMIC DNA]</scope>
    <source>
        <strain evidence="5 6">NCFB 2777</strain>
    </source>
</reference>
<dbReference type="InterPro" id="IPR037154">
    <property type="entry name" value="YtpR-like_sf"/>
</dbReference>
<dbReference type="Proteomes" id="UP000287239">
    <property type="component" value="Unassembled WGS sequence"/>
</dbReference>
<evidence type="ECO:0000259" key="4">
    <source>
        <dbReference type="PROSITE" id="PS50886"/>
    </source>
</evidence>
<dbReference type="AlphaFoldDB" id="A0A429ZKZ9"/>
<proteinExistence type="predicted"/>